<dbReference type="AlphaFoldDB" id="A0AAN9B9Y9"/>
<dbReference type="Pfam" id="PF00075">
    <property type="entry name" value="RNase_H"/>
    <property type="match status" value="1"/>
</dbReference>
<reference evidence="2 3" key="1">
    <citation type="submission" date="2024-02" db="EMBL/GenBank/DDBJ databases">
        <title>Chromosome-scale genome assembly of the rough periwinkle Littorina saxatilis.</title>
        <authorList>
            <person name="De Jode A."/>
            <person name="Faria R."/>
            <person name="Formenti G."/>
            <person name="Sims Y."/>
            <person name="Smith T.P."/>
            <person name="Tracey A."/>
            <person name="Wood J.M.D."/>
            <person name="Zagrodzka Z.B."/>
            <person name="Johannesson K."/>
            <person name="Butlin R.K."/>
            <person name="Leder E.H."/>
        </authorList>
    </citation>
    <scope>NUCLEOTIDE SEQUENCE [LARGE SCALE GENOMIC DNA]</scope>
    <source>
        <strain evidence="2">Snail1</strain>
        <tissue evidence="2">Muscle</tissue>
    </source>
</reference>
<gene>
    <name evidence="2" type="ORF">V1264_019995</name>
</gene>
<feature type="domain" description="RNase H type-1" evidence="1">
    <location>
        <begin position="1"/>
        <end position="107"/>
    </location>
</feature>
<dbReference type="SUPFAM" id="SSF53098">
    <property type="entry name" value="Ribonuclease H-like"/>
    <property type="match status" value="1"/>
</dbReference>
<dbReference type="GO" id="GO:0004523">
    <property type="term" value="F:RNA-DNA hybrid ribonuclease activity"/>
    <property type="evidence" value="ECO:0007669"/>
    <property type="project" value="InterPro"/>
</dbReference>
<accession>A0AAN9B9Y9</accession>
<dbReference type="PROSITE" id="PS50879">
    <property type="entry name" value="RNASE_H_1"/>
    <property type="match status" value="1"/>
</dbReference>
<evidence type="ECO:0000313" key="3">
    <source>
        <dbReference type="Proteomes" id="UP001374579"/>
    </source>
</evidence>
<dbReference type="GO" id="GO:0003676">
    <property type="term" value="F:nucleic acid binding"/>
    <property type="evidence" value="ECO:0007669"/>
    <property type="project" value="InterPro"/>
</dbReference>
<dbReference type="EMBL" id="JBAMIC010000010">
    <property type="protein sequence ID" value="KAK7101647.1"/>
    <property type="molecule type" value="Genomic_DNA"/>
</dbReference>
<comment type="caution">
    <text evidence="2">The sequence shown here is derived from an EMBL/GenBank/DDBJ whole genome shotgun (WGS) entry which is preliminary data.</text>
</comment>
<name>A0AAN9B9Y9_9CAEN</name>
<evidence type="ECO:0000259" key="1">
    <source>
        <dbReference type="PROSITE" id="PS50879"/>
    </source>
</evidence>
<dbReference type="Proteomes" id="UP001374579">
    <property type="component" value="Unassembled WGS sequence"/>
</dbReference>
<dbReference type="InterPro" id="IPR036397">
    <property type="entry name" value="RNaseH_sf"/>
</dbReference>
<dbReference type="Gene3D" id="3.30.420.10">
    <property type="entry name" value="Ribonuclease H-like superfamily/Ribonuclease H"/>
    <property type="match status" value="1"/>
</dbReference>
<dbReference type="InterPro" id="IPR012337">
    <property type="entry name" value="RNaseH-like_sf"/>
</dbReference>
<organism evidence="2 3">
    <name type="scientific">Littorina saxatilis</name>
    <dbReference type="NCBI Taxonomy" id="31220"/>
    <lineage>
        <taxon>Eukaryota</taxon>
        <taxon>Metazoa</taxon>
        <taxon>Spiralia</taxon>
        <taxon>Lophotrochozoa</taxon>
        <taxon>Mollusca</taxon>
        <taxon>Gastropoda</taxon>
        <taxon>Caenogastropoda</taxon>
        <taxon>Littorinimorpha</taxon>
        <taxon>Littorinoidea</taxon>
        <taxon>Littorinidae</taxon>
        <taxon>Littorina</taxon>
    </lineage>
</organism>
<evidence type="ECO:0000313" key="2">
    <source>
        <dbReference type="EMBL" id="KAK7101647.1"/>
    </source>
</evidence>
<dbReference type="CDD" id="cd09276">
    <property type="entry name" value="Rnase_HI_RT_non_LTR"/>
    <property type="match status" value="1"/>
</dbReference>
<proteinExistence type="predicted"/>
<keyword evidence="3" id="KW-1185">Reference proteome</keyword>
<protein>
    <recommendedName>
        <fullName evidence="1">RNase H type-1 domain-containing protein</fullName>
    </recommendedName>
</protein>
<dbReference type="InterPro" id="IPR002156">
    <property type="entry name" value="RNaseH_domain"/>
</dbReference>
<sequence length="240" mass="26419">MPGRPPETLTTPCGVLCSNFKAEVVALHTAADFLTSLEETPPKVVFLSDCLSALQVLTAPAEHLVEELKKSLNDLSQKASVVLQWIPAHCGIAGNEKADGLAKDAGRQEQPETSLSFRETKTLIKHRWKTAFKERNGGYKPDQDPIHRLSRAEQTAIFRLRTGHCGFKAHLKRIGVAESALCDCGAADQTVEHVLNTCTNFTLLRNQIWPEGATLETKLWGTSEDLKATFQFTTAAELRP</sequence>